<evidence type="ECO:0000313" key="1">
    <source>
        <dbReference type="EMBL" id="CAG9135417.1"/>
    </source>
</evidence>
<protein>
    <submittedName>
        <fullName evidence="1">(diamondback moth) hypothetical protein</fullName>
    </submittedName>
</protein>
<reference evidence="1" key="1">
    <citation type="submission" date="2020-11" db="EMBL/GenBank/DDBJ databases">
        <authorList>
            <person name="Whiteford S."/>
        </authorList>
    </citation>
    <scope>NUCLEOTIDE SEQUENCE</scope>
</reference>
<dbReference type="AlphaFoldDB" id="A0A8S4G727"/>
<comment type="caution">
    <text evidence="1">The sequence shown here is derived from an EMBL/GenBank/DDBJ whole genome shotgun (WGS) entry which is preliminary data.</text>
</comment>
<organism evidence="1 2">
    <name type="scientific">Plutella xylostella</name>
    <name type="common">Diamondback moth</name>
    <name type="synonym">Plutella maculipennis</name>
    <dbReference type="NCBI Taxonomy" id="51655"/>
    <lineage>
        <taxon>Eukaryota</taxon>
        <taxon>Metazoa</taxon>
        <taxon>Ecdysozoa</taxon>
        <taxon>Arthropoda</taxon>
        <taxon>Hexapoda</taxon>
        <taxon>Insecta</taxon>
        <taxon>Pterygota</taxon>
        <taxon>Neoptera</taxon>
        <taxon>Endopterygota</taxon>
        <taxon>Lepidoptera</taxon>
        <taxon>Glossata</taxon>
        <taxon>Ditrysia</taxon>
        <taxon>Yponomeutoidea</taxon>
        <taxon>Plutellidae</taxon>
        <taxon>Plutella</taxon>
    </lineage>
</organism>
<proteinExistence type="predicted"/>
<dbReference type="Proteomes" id="UP000653454">
    <property type="component" value="Unassembled WGS sequence"/>
</dbReference>
<accession>A0A8S4G727</accession>
<evidence type="ECO:0000313" key="2">
    <source>
        <dbReference type="Proteomes" id="UP000653454"/>
    </source>
</evidence>
<keyword evidence="2" id="KW-1185">Reference proteome</keyword>
<dbReference type="EMBL" id="CAJHNJ030000102">
    <property type="protein sequence ID" value="CAG9135417.1"/>
    <property type="molecule type" value="Genomic_DNA"/>
</dbReference>
<name>A0A8S4G727_PLUXY</name>
<gene>
    <name evidence="1" type="ORF">PLXY2_LOCUS13669</name>
</gene>
<sequence>MHMNELCGNATAMRATAAYNSQYRVRGHEEIARRVGCTTRDPDSSAIILLPCPRASTDTTCGSDIRGGRVLPRHPVVVESTDPNKTGDDILSEIKSNVDVIAMGVG</sequence>